<evidence type="ECO:0000313" key="1">
    <source>
        <dbReference type="EMBL" id="QGZ66302.1"/>
    </source>
</evidence>
<proteinExistence type="predicted"/>
<gene>
    <name evidence="1" type="ORF">FAZ98_31400</name>
</gene>
<dbReference type="AlphaFoldDB" id="A0A7Z2GQW4"/>
<evidence type="ECO:0000313" key="2">
    <source>
        <dbReference type="Proteomes" id="UP000433577"/>
    </source>
</evidence>
<reference evidence="1 2" key="1">
    <citation type="submission" date="2019-12" db="EMBL/GenBank/DDBJ databases">
        <title>Paraburkholderia acidiphila 7Q-K02 sp. nov and Paraburkholderia acidisoli DHF22 sp. nov., two strains isolated from forest soil.</title>
        <authorList>
            <person name="Gao Z."/>
            <person name="Qiu L."/>
        </authorList>
    </citation>
    <scope>NUCLEOTIDE SEQUENCE [LARGE SCALE GENOMIC DNA]</scope>
    <source>
        <strain evidence="1 2">DHF22</strain>
    </source>
</reference>
<dbReference type="OrthoDB" id="8780302at2"/>
<dbReference type="RefSeq" id="WP_158957596.1">
    <property type="nucleotide sequence ID" value="NZ_CP046916.1"/>
</dbReference>
<dbReference type="EMBL" id="CP046916">
    <property type="protein sequence ID" value="QGZ66302.1"/>
    <property type="molecule type" value="Genomic_DNA"/>
</dbReference>
<dbReference type="KEGG" id="pacs:FAZ98_31400"/>
<accession>A0A7Z2GQW4</accession>
<name>A0A7Z2GQW4_9BURK</name>
<organism evidence="1 2">
    <name type="scientific">Paraburkholderia acidisoli</name>
    <dbReference type="NCBI Taxonomy" id="2571748"/>
    <lineage>
        <taxon>Bacteria</taxon>
        <taxon>Pseudomonadati</taxon>
        <taxon>Pseudomonadota</taxon>
        <taxon>Betaproteobacteria</taxon>
        <taxon>Burkholderiales</taxon>
        <taxon>Burkholderiaceae</taxon>
        <taxon>Paraburkholderia</taxon>
    </lineage>
</organism>
<sequence length="140" mass="16021">MKSFDQLVQLSLPVITDVPPMRSLDDLLIKSCKDYSDAVRLCLEYRLRRMSEAEIAGYLGFSGPHLAKVKMGKGYLTTDQELVLQRICSNWAIRQYAARRETQLEEMIEKTEPALSPEMQALVSRLVEEQLSQRLETRAA</sequence>
<protein>
    <submittedName>
        <fullName evidence="1">Uncharacterized protein</fullName>
    </submittedName>
</protein>
<dbReference type="Proteomes" id="UP000433577">
    <property type="component" value="Chromosome 4"/>
</dbReference>
<keyword evidence="2" id="KW-1185">Reference proteome</keyword>